<dbReference type="Gene3D" id="1.20.120.910">
    <property type="entry name" value="DksA, coiled-coil domain"/>
    <property type="match status" value="1"/>
</dbReference>
<comment type="caution">
    <text evidence="2">The sequence shown here is derived from an EMBL/GenBank/DDBJ whole genome shotgun (WGS) entry which is preliminary data.</text>
</comment>
<gene>
    <name evidence="2" type="ORF">J2S10_001661</name>
</gene>
<protein>
    <submittedName>
        <fullName evidence="2">RNA polymerase-binding transcription factor DksA</fullName>
    </submittedName>
</protein>
<organism evidence="2 3">
    <name type="scientific">Neobacillus ginsengisoli</name>
    <dbReference type="NCBI Taxonomy" id="904295"/>
    <lineage>
        <taxon>Bacteria</taxon>
        <taxon>Bacillati</taxon>
        <taxon>Bacillota</taxon>
        <taxon>Bacilli</taxon>
        <taxon>Bacillales</taxon>
        <taxon>Bacillaceae</taxon>
        <taxon>Neobacillus</taxon>
    </lineage>
</organism>
<name>A0ABT9XSI8_9BACI</name>
<evidence type="ECO:0000313" key="2">
    <source>
        <dbReference type="EMBL" id="MDQ0198520.1"/>
    </source>
</evidence>
<evidence type="ECO:0000256" key="1">
    <source>
        <dbReference type="PROSITE-ProRule" id="PRU00510"/>
    </source>
</evidence>
<sequence length="101" mass="11745">MTNGGNNTMNAMQEKLFLELRQSQIEIENSLKGKQKRDWITPLLEEELEDICLAINKIKKGNYGQCEISGEFLPEELLKVIPTLKSKKDSEKLELFYRKQI</sequence>
<accession>A0ABT9XSI8</accession>
<dbReference type="PROSITE" id="PS51128">
    <property type="entry name" value="ZF_DKSA_2"/>
    <property type="match status" value="1"/>
</dbReference>
<comment type="caution">
    <text evidence="1">Lacks conserved residue(s) required for the propagation of feature annotation.</text>
</comment>
<dbReference type="Proteomes" id="UP001224122">
    <property type="component" value="Unassembled WGS sequence"/>
</dbReference>
<evidence type="ECO:0000313" key="3">
    <source>
        <dbReference type="Proteomes" id="UP001224122"/>
    </source>
</evidence>
<proteinExistence type="predicted"/>
<dbReference type="EMBL" id="JAUSTW010000002">
    <property type="protein sequence ID" value="MDQ0198520.1"/>
    <property type="molecule type" value="Genomic_DNA"/>
</dbReference>
<keyword evidence="3" id="KW-1185">Reference proteome</keyword>
<reference evidence="2 3" key="1">
    <citation type="submission" date="2023-07" db="EMBL/GenBank/DDBJ databases">
        <title>Genomic Encyclopedia of Type Strains, Phase IV (KMG-IV): sequencing the most valuable type-strain genomes for metagenomic binning, comparative biology and taxonomic classification.</title>
        <authorList>
            <person name="Goeker M."/>
        </authorList>
    </citation>
    <scope>NUCLEOTIDE SEQUENCE [LARGE SCALE GENOMIC DNA]</scope>
    <source>
        <strain evidence="2 3">DSM 27594</strain>
    </source>
</reference>